<dbReference type="InterPro" id="IPR012340">
    <property type="entry name" value="NA-bd_OB-fold"/>
</dbReference>
<keyword evidence="4" id="KW-0158">Chromosome</keyword>
<reference evidence="9 10" key="1">
    <citation type="submission" date="2020-08" db="EMBL/GenBank/DDBJ databases">
        <title>Plant Genome Project.</title>
        <authorList>
            <person name="Zhang R.-G."/>
        </authorList>
    </citation>
    <scope>NUCLEOTIDE SEQUENCE [LARGE SCALE GENOMIC DNA]</scope>
    <source>
        <tissue evidence="9">Rhizome</tissue>
    </source>
</reference>
<name>A0A8J5EQ53_ZINOF</name>
<dbReference type="PANTHER" id="PTHR13989">
    <property type="entry name" value="REPLICATION PROTEIN A-RELATED"/>
    <property type="match status" value="1"/>
</dbReference>
<evidence type="ECO:0000256" key="4">
    <source>
        <dbReference type="ARBA" id="ARBA00022454"/>
    </source>
</evidence>
<evidence type="ECO:0000256" key="2">
    <source>
        <dbReference type="ARBA" id="ARBA00004574"/>
    </source>
</evidence>
<evidence type="ECO:0000256" key="6">
    <source>
        <dbReference type="ARBA" id="ARBA00023125"/>
    </source>
</evidence>
<evidence type="ECO:0000256" key="7">
    <source>
        <dbReference type="ARBA" id="ARBA00023242"/>
    </source>
</evidence>
<dbReference type="GO" id="GO:0005634">
    <property type="term" value="C:nucleus"/>
    <property type="evidence" value="ECO:0007669"/>
    <property type="project" value="UniProtKB-SubCell"/>
</dbReference>
<dbReference type="Proteomes" id="UP000734854">
    <property type="component" value="Unassembled WGS sequence"/>
</dbReference>
<gene>
    <name evidence="9" type="ORF">ZIOFF_070841</name>
</gene>
<evidence type="ECO:0000313" key="9">
    <source>
        <dbReference type="EMBL" id="KAG6469908.1"/>
    </source>
</evidence>
<dbReference type="Gene3D" id="2.40.50.140">
    <property type="entry name" value="Nucleic acid-binding proteins"/>
    <property type="match status" value="1"/>
</dbReference>
<keyword evidence="10" id="KW-1185">Reference proteome</keyword>
<dbReference type="AlphaFoldDB" id="A0A8J5EQ53"/>
<comment type="subcellular location">
    <subcellularLocation>
        <location evidence="2">Chromosome</location>
        <location evidence="2">Telomere</location>
    </subcellularLocation>
    <subcellularLocation>
        <location evidence="1">Nucleus</location>
    </subcellularLocation>
</comment>
<evidence type="ECO:0000256" key="5">
    <source>
        <dbReference type="ARBA" id="ARBA00022895"/>
    </source>
</evidence>
<keyword evidence="6" id="KW-0238">DNA-binding</keyword>
<accession>A0A8J5EQ53</accession>
<proteinExistence type="predicted"/>
<dbReference type="InterPro" id="IPR040260">
    <property type="entry name" value="RFA2-like"/>
</dbReference>
<evidence type="ECO:0000256" key="1">
    <source>
        <dbReference type="ARBA" id="ARBA00004123"/>
    </source>
</evidence>
<evidence type="ECO:0000256" key="8">
    <source>
        <dbReference type="ARBA" id="ARBA00030039"/>
    </source>
</evidence>
<dbReference type="PANTHER" id="PTHR13989:SF33">
    <property type="entry name" value="CST COMPLEX SUBUNIT STN1"/>
    <property type="match status" value="1"/>
</dbReference>
<dbReference type="GO" id="GO:0003677">
    <property type="term" value="F:DNA binding"/>
    <property type="evidence" value="ECO:0007669"/>
    <property type="project" value="UniProtKB-KW"/>
</dbReference>
<evidence type="ECO:0000313" key="10">
    <source>
        <dbReference type="Proteomes" id="UP000734854"/>
    </source>
</evidence>
<sequence>MTTVDPTAYFKLRAFDFLSLSIHTHPNSPPSFTLKGRPVARVETVGVVVSVTRIHETLTILVYDGSGCIPCTLFLQSQLEQGDDLGVATEIARRQATLVDLGKLVRV</sequence>
<dbReference type="EMBL" id="JACMSC010000021">
    <property type="protein sequence ID" value="KAG6469908.1"/>
    <property type="molecule type" value="Genomic_DNA"/>
</dbReference>
<evidence type="ECO:0000256" key="3">
    <source>
        <dbReference type="ARBA" id="ARBA00017411"/>
    </source>
</evidence>
<organism evidence="9 10">
    <name type="scientific">Zingiber officinale</name>
    <name type="common">Ginger</name>
    <name type="synonym">Amomum zingiber</name>
    <dbReference type="NCBI Taxonomy" id="94328"/>
    <lineage>
        <taxon>Eukaryota</taxon>
        <taxon>Viridiplantae</taxon>
        <taxon>Streptophyta</taxon>
        <taxon>Embryophyta</taxon>
        <taxon>Tracheophyta</taxon>
        <taxon>Spermatophyta</taxon>
        <taxon>Magnoliopsida</taxon>
        <taxon>Liliopsida</taxon>
        <taxon>Zingiberales</taxon>
        <taxon>Zingiberaceae</taxon>
        <taxon>Zingiber</taxon>
    </lineage>
</organism>
<keyword evidence="7" id="KW-0539">Nucleus</keyword>
<dbReference type="GO" id="GO:0000781">
    <property type="term" value="C:chromosome, telomeric region"/>
    <property type="evidence" value="ECO:0007669"/>
    <property type="project" value="UniProtKB-SubCell"/>
</dbReference>
<comment type="caution">
    <text evidence="9">The sequence shown here is derived from an EMBL/GenBank/DDBJ whole genome shotgun (WGS) entry which is preliminary data.</text>
</comment>
<keyword evidence="5" id="KW-0779">Telomere</keyword>
<protein>
    <recommendedName>
        <fullName evidence="3">CST complex subunit STN1</fullName>
    </recommendedName>
    <alternativeName>
        <fullName evidence="8">Suppressor of cdc thirteen homolog</fullName>
    </alternativeName>
</protein>